<dbReference type="OrthoDB" id="6683964at2759"/>
<accession>A0A9N9TI40</accession>
<protein>
    <submittedName>
        <fullName evidence="2">Uncharacterized protein</fullName>
    </submittedName>
</protein>
<keyword evidence="1" id="KW-0472">Membrane</keyword>
<keyword evidence="1" id="KW-1133">Transmembrane helix</keyword>
<dbReference type="EMBL" id="OU900095">
    <property type="protein sequence ID" value="CAG9859010.1"/>
    <property type="molecule type" value="Genomic_DNA"/>
</dbReference>
<dbReference type="AlphaFoldDB" id="A0A9N9TI40"/>
<proteinExistence type="predicted"/>
<dbReference type="Proteomes" id="UP001153712">
    <property type="component" value="Chromosome 2"/>
</dbReference>
<feature type="non-terminal residue" evidence="2">
    <location>
        <position position="1"/>
    </location>
</feature>
<keyword evidence="1" id="KW-0812">Transmembrane</keyword>
<evidence type="ECO:0000313" key="2">
    <source>
        <dbReference type="EMBL" id="CAG9859010.1"/>
    </source>
</evidence>
<keyword evidence="3" id="KW-1185">Reference proteome</keyword>
<reference evidence="2" key="1">
    <citation type="submission" date="2022-01" db="EMBL/GenBank/DDBJ databases">
        <authorList>
            <person name="King R."/>
        </authorList>
    </citation>
    <scope>NUCLEOTIDE SEQUENCE</scope>
</reference>
<evidence type="ECO:0000256" key="1">
    <source>
        <dbReference type="SAM" id="Phobius"/>
    </source>
</evidence>
<evidence type="ECO:0000313" key="3">
    <source>
        <dbReference type="Proteomes" id="UP001153712"/>
    </source>
</evidence>
<gene>
    <name evidence="2" type="ORF">PHYEVI_LOCUS5395</name>
</gene>
<organism evidence="2 3">
    <name type="scientific">Phyllotreta striolata</name>
    <name type="common">Striped flea beetle</name>
    <name type="synonym">Crioceris striolata</name>
    <dbReference type="NCBI Taxonomy" id="444603"/>
    <lineage>
        <taxon>Eukaryota</taxon>
        <taxon>Metazoa</taxon>
        <taxon>Ecdysozoa</taxon>
        <taxon>Arthropoda</taxon>
        <taxon>Hexapoda</taxon>
        <taxon>Insecta</taxon>
        <taxon>Pterygota</taxon>
        <taxon>Neoptera</taxon>
        <taxon>Endopterygota</taxon>
        <taxon>Coleoptera</taxon>
        <taxon>Polyphaga</taxon>
        <taxon>Cucujiformia</taxon>
        <taxon>Chrysomeloidea</taxon>
        <taxon>Chrysomelidae</taxon>
        <taxon>Galerucinae</taxon>
        <taxon>Alticini</taxon>
        <taxon>Phyllotreta</taxon>
    </lineage>
</organism>
<feature type="transmembrane region" description="Helical" evidence="1">
    <location>
        <begin position="138"/>
        <end position="158"/>
    </location>
</feature>
<name>A0A9N9TI40_PHYSR</name>
<sequence length="194" mass="23079">AHCRLKLTCFDIFSKLEQNLFGSLEIFGVGTPSVFKHSEKMILFKMDDITLTNQFSGCLEIFAKFNSIKAENFKYIKTQFYRKVIKSHTFDASDVSSEHHKYQTVSIPKSYCNTPRFQQKGIIFIWPQKRKFFRYKELIYVAWFTSHLLYWLYIVNILPSGGVLPLEQPPWNFEILLRKPENRDYIIEPDWDLI</sequence>